<evidence type="ECO:0000313" key="1">
    <source>
        <dbReference type="EMBL" id="DAE22545.1"/>
    </source>
</evidence>
<sequence length="62" mass="7041">MEQGKVDYTIAPSTDHDAAVEFGHYVYQDRQGRRTGREGARYRTWVPGLNILRGVVRDNGGF</sequence>
<proteinExistence type="predicted"/>
<accession>A0A8S5QUP8</accession>
<dbReference type="EMBL" id="BK015734">
    <property type="protein sequence ID" value="DAE22545.1"/>
    <property type="molecule type" value="Genomic_DNA"/>
</dbReference>
<reference evidence="1" key="1">
    <citation type="journal article" date="2021" name="Proc. Natl. Acad. Sci. U.S.A.">
        <title>A Catalog of Tens of Thousands of Viruses from Human Metagenomes Reveals Hidden Associations with Chronic Diseases.</title>
        <authorList>
            <person name="Tisza M.J."/>
            <person name="Buck C.B."/>
        </authorList>
    </citation>
    <scope>NUCLEOTIDE SEQUENCE</scope>
    <source>
        <strain evidence="1">CtUWs1</strain>
    </source>
</reference>
<name>A0A8S5QUP8_9CAUD</name>
<organism evidence="1">
    <name type="scientific">Siphoviridae sp. ctUWs1</name>
    <dbReference type="NCBI Taxonomy" id="2826352"/>
    <lineage>
        <taxon>Viruses</taxon>
        <taxon>Duplodnaviria</taxon>
        <taxon>Heunggongvirae</taxon>
        <taxon>Uroviricota</taxon>
        <taxon>Caudoviricetes</taxon>
    </lineage>
</organism>
<protein>
    <submittedName>
        <fullName evidence="1">Uncharacterized protein</fullName>
    </submittedName>
</protein>